<protein>
    <submittedName>
        <fullName evidence="1">Uncharacterized protein</fullName>
    </submittedName>
</protein>
<gene>
    <name evidence="1" type="ORF">BKH28_11145</name>
</gene>
<proteinExistence type="predicted"/>
<comment type="caution">
    <text evidence="1">The sequence shown here is derived from an EMBL/GenBank/DDBJ whole genome shotgun (WGS) entry which is preliminary data.</text>
</comment>
<sequence>MRQPARTTIITLWGALITALTLALSITAPAVAIDPGGREEALPTTPPPDPSVPSIGTTVLSDGTPVGIVVAGGNGGLLHVVDLNTRTLRSRERLVPENTDVQPWEFATLSNRHVMLASGGGQLFEIDPDAPEGQKATNLSDPSRPGYEQVAAYSTFLWDVAVDEHDRVYVATQSNHGGHILRYDPSANQGRGQWTDLLPGGVQAGESDVRSLAYDNGFLYAGTGTKNPSIVRINTSTNAATKLAVPSHVTAGLSHLERLQVKAGNLYVGTNVPGGVRPACGGTCVLDPATGAQKMKDGKALEVDTWSSQVVTRPGEAEKVYYTVQSHNTPTLQEYDPRTNTSRTLAQGLASTARPSQSSWATHEHFISAGKDDASIAIVHASDGSATGLPKDANGGNAIQGSPRDIQSLTAVPGGDLYASWYMTAPMLLRATPNAQVDKTQYSLPQAPLGQVEGFGHSSKWFVTGIYPSGELVRYEMGASGPTLENHQSVRITSDARQARPYVIVPINDDEFAVGTSPKNKAGSGALSIYDAAHNKIDTYPLDTINYADPSLRGLLSDRRPLSIVHHQDKLYVGTSASGNGMNPEQTEASAPRLFEFDLKTRKVTRVMTPFKDQRSITALTLGSDGTVYGTTGMHVFAMIPADFTIGRSRALTRQGYADANRSQLIERDGVLYGIMAGRLRALSTSLQDEGTVIADFATTPQGKVYVNSLALGADGSLYYARGSRIYRYRFPAG</sequence>
<dbReference type="SUPFAM" id="SSF63829">
    <property type="entry name" value="Calcium-dependent phosphotriesterase"/>
    <property type="match status" value="1"/>
</dbReference>
<dbReference type="OrthoDB" id="57332at2"/>
<organism evidence="1 2">
    <name type="scientific">Actinomyces oris</name>
    <dbReference type="NCBI Taxonomy" id="544580"/>
    <lineage>
        <taxon>Bacteria</taxon>
        <taxon>Bacillati</taxon>
        <taxon>Actinomycetota</taxon>
        <taxon>Actinomycetes</taxon>
        <taxon>Actinomycetales</taxon>
        <taxon>Actinomycetaceae</taxon>
        <taxon>Actinomyces</taxon>
    </lineage>
</organism>
<reference evidence="1 2" key="1">
    <citation type="submission" date="2016-12" db="EMBL/GenBank/DDBJ databases">
        <title>Genomic comparison of strains in the 'Actinomyces naeslundii' group.</title>
        <authorList>
            <person name="Mughal S.R."/>
            <person name="Do T."/>
            <person name="Gilbert S.C."/>
            <person name="Witherden E.A."/>
            <person name="Didelot X."/>
            <person name="Beighton D."/>
        </authorList>
    </citation>
    <scope>NUCLEOTIDE SEQUENCE [LARGE SCALE GENOMIC DNA]</scope>
    <source>
        <strain evidence="1 2">P6N</strain>
    </source>
</reference>
<name>A0A1Q8VIE9_9ACTO</name>
<accession>A0A1Q8VIE9</accession>
<dbReference type="InterPro" id="IPR015943">
    <property type="entry name" value="WD40/YVTN_repeat-like_dom_sf"/>
</dbReference>
<evidence type="ECO:0000313" key="1">
    <source>
        <dbReference type="EMBL" id="OLO47878.1"/>
    </source>
</evidence>
<dbReference type="AlphaFoldDB" id="A0A1Q8VIE9"/>
<dbReference type="RefSeq" id="WP_075418862.1">
    <property type="nucleotide sequence ID" value="NZ_MSKL01000028.1"/>
</dbReference>
<dbReference type="Proteomes" id="UP000186394">
    <property type="component" value="Unassembled WGS sequence"/>
</dbReference>
<dbReference type="SUPFAM" id="SSF63825">
    <property type="entry name" value="YWTD domain"/>
    <property type="match status" value="1"/>
</dbReference>
<dbReference type="EMBL" id="MSKL01000028">
    <property type="protein sequence ID" value="OLO47878.1"/>
    <property type="molecule type" value="Genomic_DNA"/>
</dbReference>
<evidence type="ECO:0000313" key="2">
    <source>
        <dbReference type="Proteomes" id="UP000186394"/>
    </source>
</evidence>
<dbReference type="Gene3D" id="2.130.10.10">
    <property type="entry name" value="YVTN repeat-like/Quinoprotein amine dehydrogenase"/>
    <property type="match status" value="1"/>
</dbReference>